<dbReference type="Proteomes" id="UP001281761">
    <property type="component" value="Unassembled WGS sequence"/>
</dbReference>
<gene>
    <name evidence="1" type="ORF">BLNAU_20039</name>
</gene>
<accession>A0ABQ9X310</accession>
<protein>
    <submittedName>
        <fullName evidence="1">Uncharacterized protein</fullName>
    </submittedName>
</protein>
<proteinExistence type="predicted"/>
<comment type="caution">
    <text evidence="1">The sequence shown here is derived from an EMBL/GenBank/DDBJ whole genome shotgun (WGS) entry which is preliminary data.</text>
</comment>
<evidence type="ECO:0000313" key="2">
    <source>
        <dbReference type="Proteomes" id="UP001281761"/>
    </source>
</evidence>
<sequence>MGDPTKDLTHLIERLKMEFVAPLPEQHFLFKPPKFDEELPVDFGEIADVPKRLSLPIQQPTQLRQHLALDSALNQLNTMAPAERARFLKERSKAPTLAMMDHSINLREQEMLGTLGIPVLSERNKLVLEMCQKSHQFSRFPTNPSMDTYLDNDDDITWADIYDDTPQANNARLNPFAAFDAQFSLDDE</sequence>
<name>A0ABQ9X310_9EUKA</name>
<reference evidence="1 2" key="1">
    <citation type="journal article" date="2022" name="bioRxiv">
        <title>Genomics of Preaxostyla Flagellates Illuminates Evolutionary Transitions and the Path Towards Mitochondrial Loss.</title>
        <authorList>
            <person name="Novak L.V.F."/>
            <person name="Treitli S.C."/>
            <person name="Pyrih J."/>
            <person name="Halakuc P."/>
            <person name="Pipaliya S.V."/>
            <person name="Vacek V."/>
            <person name="Brzon O."/>
            <person name="Soukal P."/>
            <person name="Eme L."/>
            <person name="Dacks J.B."/>
            <person name="Karnkowska A."/>
            <person name="Elias M."/>
            <person name="Hampl V."/>
        </authorList>
    </citation>
    <scope>NUCLEOTIDE SEQUENCE [LARGE SCALE GENOMIC DNA]</scope>
    <source>
        <strain evidence="1">NAU3</strain>
        <tissue evidence="1">Gut</tissue>
    </source>
</reference>
<dbReference type="EMBL" id="JARBJD010000275">
    <property type="protein sequence ID" value="KAK2945026.1"/>
    <property type="molecule type" value="Genomic_DNA"/>
</dbReference>
<keyword evidence="2" id="KW-1185">Reference proteome</keyword>
<evidence type="ECO:0000313" key="1">
    <source>
        <dbReference type="EMBL" id="KAK2945026.1"/>
    </source>
</evidence>
<organism evidence="1 2">
    <name type="scientific">Blattamonas nauphoetae</name>
    <dbReference type="NCBI Taxonomy" id="2049346"/>
    <lineage>
        <taxon>Eukaryota</taxon>
        <taxon>Metamonada</taxon>
        <taxon>Preaxostyla</taxon>
        <taxon>Oxymonadida</taxon>
        <taxon>Blattamonas</taxon>
    </lineage>
</organism>